<comment type="caution">
    <text evidence="6">The sequence shown here is derived from an EMBL/GenBank/DDBJ whole genome shotgun (WGS) entry which is preliminary data.</text>
</comment>
<dbReference type="GO" id="GO:0015031">
    <property type="term" value="P:protein transport"/>
    <property type="evidence" value="ECO:0007669"/>
    <property type="project" value="UniProtKB-KW"/>
</dbReference>
<dbReference type="InterPro" id="IPR039481">
    <property type="entry name" value="EXOC2/Sec5_N_dom"/>
</dbReference>
<dbReference type="GO" id="GO:0000145">
    <property type="term" value="C:exocyst"/>
    <property type="evidence" value="ECO:0007669"/>
    <property type="project" value="UniProtKB-UniRule"/>
</dbReference>
<keyword evidence="7" id="KW-1185">Reference proteome</keyword>
<evidence type="ECO:0000256" key="4">
    <source>
        <dbReference type="RuleBase" id="RU365069"/>
    </source>
</evidence>
<reference evidence="6" key="1">
    <citation type="submission" date="2020-11" db="EMBL/GenBank/DDBJ databases">
        <authorList>
            <consortium name="DOE Joint Genome Institute"/>
            <person name="Ahrendt S."/>
            <person name="Riley R."/>
            <person name="Andreopoulos W."/>
            <person name="Labutti K."/>
            <person name="Pangilinan J."/>
            <person name="Ruiz-Duenas F.J."/>
            <person name="Barrasa J.M."/>
            <person name="Sanchez-Garcia M."/>
            <person name="Camarero S."/>
            <person name="Miyauchi S."/>
            <person name="Serrano A."/>
            <person name="Linde D."/>
            <person name="Babiker R."/>
            <person name="Drula E."/>
            <person name="Ayuso-Fernandez I."/>
            <person name="Pacheco R."/>
            <person name="Padilla G."/>
            <person name="Ferreira P."/>
            <person name="Barriuso J."/>
            <person name="Kellner H."/>
            <person name="Castanera R."/>
            <person name="Alfaro M."/>
            <person name="Ramirez L."/>
            <person name="Pisabarro A.G."/>
            <person name="Kuo A."/>
            <person name="Tritt A."/>
            <person name="Lipzen A."/>
            <person name="He G."/>
            <person name="Yan M."/>
            <person name="Ng V."/>
            <person name="Cullen D."/>
            <person name="Martin F."/>
            <person name="Rosso M.-N."/>
            <person name="Henrissat B."/>
            <person name="Hibbett D."/>
            <person name="Martinez A.T."/>
            <person name="Grigoriev I.V."/>
        </authorList>
    </citation>
    <scope>NUCLEOTIDE SEQUENCE</scope>
    <source>
        <strain evidence="6">CIRM-BRFM 674</strain>
    </source>
</reference>
<dbReference type="GO" id="GO:0006893">
    <property type="term" value="P:Golgi to plasma membrane transport"/>
    <property type="evidence" value="ECO:0007669"/>
    <property type="project" value="UniProtKB-UniRule"/>
</dbReference>
<dbReference type="PANTHER" id="PTHR13043:SF1">
    <property type="entry name" value="EXOCYST COMPLEX COMPONENT 2"/>
    <property type="match status" value="1"/>
</dbReference>
<keyword evidence="3 4" id="KW-0268">Exocytosis</keyword>
<dbReference type="EMBL" id="MU155162">
    <property type="protein sequence ID" value="KAF9482689.1"/>
    <property type="molecule type" value="Genomic_DNA"/>
</dbReference>
<accession>A0A9P5Z7T1</accession>
<sequence length="903" mass="101038">MFRLNNKTDEATLLKAYRIRTLKPKKWEDVDHELEGTIAGSLTGANIGESDPLGLGVVRIRMDLDMEARANISIASKTFDPAAYLSTVHPNATYHDLAKGIAHLQNAIDARSGALRTLVEDSFDRFVAVKSTTHGLYEDMKIGILAPESDFGTKLLREHLKNGVRKGNQVFLPVLESASKAEKLGTTLRIFERSKFFFNLPSFIMESIATGRYELALRDYKKGKYILDHRPSQLLPIGSNKEGTAPASAHQQQMRILNRVWGNVEKAMAELKKVLISQLQDMTKSSEEHEKVLETLLEIQPNDDTIWAYFDSHHVHIMDMMTDSYRAGVKLIDYALRNSLPTSQDSWALDALLIRELQFGILQLEAKKEDIVIAMSSADSTWHAIHDLVKAISESVSSSLPAFWKISKDFIDEKTMKKPSASGVRRSSSQCRTMALDIVKLYISLISQLFVLSDMVVMASSEKNGTNNNLPPRIPTNSHSLSTAYHLQKISAEVQECVGDIIALGISSEVRSGLKCLMDSLKWRFADILGRAWVRDAELFYNLEFWIAHRDATSSSTRYLSQFESFQKHIMTSAYKLIIVSGDSFAAAKSSGRKRGVPQILSNKIIKTFFDAIHAFLEGLILLASEDSPIVKKPELVEGKGSMEMSLHELVDLKDANNRLLVVLSNLVRISQIDLPSMITQLESLLGSTFVDEKNELNDIIDELDETLFERYTKPRAQLFKICLKSAVSKAQIDWYTVPIPLSIRPYAFELLNYLVEVHAHICAVAPALLGKALTLLTEALVDEVSRVFRQVPRFGLGGFLTKALGIYTKETQAGKALDHLLTKQIGQLCDPLTRNPEFQTALNGTQKILAQARKATEVQFMCFAARVADTEGSSLAKRRTRMRQTLRQTIASPVDLDSERLT</sequence>
<evidence type="ECO:0000256" key="2">
    <source>
        <dbReference type="ARBA" id="ARBA00022448"/>
    </source>
</evidence>
<evidence type="ECO:0000256" key="3">
    <source>
        <dbReference type="ARBA" id="ARBA00022483"/>
    </source>
</evidence>
<dbReference type="InterPro" id="IPR029175">
    <property type="entry name" value="EXOC2/Sec5"/>
</dbReference>
<evidence type="ECO:0000313" key="7">
    <source>
        <dbReference type="Proteomes" id="UP000807469"/>
    </source>
</evidence>
<dbReference type="PANTHER" id="PTHR13043">
    <property type="entry name" value="EXOCYST COMPLEX COMPONENT SEC5"/>
    <property type="match status" value="1"/>
</dbReference>
<keyword evidence="2 4" id="KW-0813">Transport</keyword>
<dbReference type="Proteomes" id="UP000807469">
    <property type="component" value="Unassembled WGS sequence"/>
</dbReference>
<comment type="function">
    <text evidence="4">Component of the exocyst complex involved in the docking of exocytic vesicles with fusion sites on the plasma membrane.</text>
</comment>
<protein>
    <recommendedName>
        <fullName evidence="4">Exocyst complex component SEC5</fullName>
    </recommendedName>
</protein>
<evidence type="ECO:0000256" key="1">
    <source>
        <dbReference type="ARBA" id="ARBA00010578"/>
    </source>
</evidence>
<dbReference type="AlphaFoldDB" id="A0A9P5Z7T1"/>
<dbReference type="OrthoDB" id="26242at2759"/>
<gene>
    <name evidence="6" type="ORF">BDN70DRAFT_401033</name>
</gene>
<comment type="subunit">
    <text evidence="4">Component of the exocyst complex.</text>
</comment>
<name>A0A9P5Z7T1_9AGAR</name>
<dbReference type="GO" id="GO:0006887">
    <property type="term" value="P:exocytosis"/>
    <property type="evidence" value="ECO:0007669"/>
    <property type="project" value="UniProtKB-KW"/>
</dbReference>
<evidence type="ECO:0000313" key="6">
    <source>
        <dbReference type="EMBL" id="KAF9482689.1"/>
    </source>
</evidence>
<comment type="similarity">
    <text evidence="1 4">Belongs to the SEC5 family.</text>
</comment>
<organism evidence="6 7">
    <name type="scientific">Pholiota conissans</name>
    <dbReference type="NCBI Taxonomy" id="109636"/>
    <lineage>
        <taxon>Eukaryota</taxon>
        <taxon>Fungi</taxon>
        <taxon>Dikarya</taxon>
        <taxon>Basidiomycota</taxon>
        <taxon>Agaricomycotina</taxon>
        <taxon>Agaricomycetes</taxon>
        <taxon>Agaricomycetidae</taxon>
        <taxon>Agaricales</taxon>
        <taxon>Agaricineae</taxon>
        <taxon>Strophariaceae</taxon>
        <taxon>Pholiota</taxon>
    </lineage>
</organism>
<dbReference type="Pfam" id="PF15469">
    <property type="entry name" value="Sec5"/>
    <property type="match status" value="1"/>
</dbReference>
<proteinExistence type="inferred from homology"/>
<feature type="domain" description="Exocyst complex component EXOC2/Sec5 N-terminal" evidence="5">
    <location>
        <begin position="50"/>
        <end position="864"/>
    </location>
</feature>
<evidence type="ECO:0000259" key="5">
    <source>
        <dbReference type="Pfam" id="PF15469"/>
    </source>
</evidence>
<keyword evidence="4" id="KW-0653">Protein transport</keyword>